<proteinExistence type="inferred from homology"/>
<feature type="compositionally biased region" description="Basic and acidic residues" evidence="13">
    <location>
        <begin position="617"/>
        <end position="637"/>
    </location>
</feature>
<feature type="region of interest" description="Disordered" evidence="13">
    <location>
        <begin position="2256"/>
        <end position="2275"/>
    </location>
</feature>
<feature type="domain" description="C2H2-type" evidence="14">
    <location>
        <begin position="2332"/>
        <end position="2359"/>
    </location>
</feature>
<dbReference type="FunFam" id="3.30.160.60:FF:001514">
    <property type="entry name" value="Zinc finger protein 407"/>
    <property type="match status" value="1"/>
</dbReference>
<dbReference type="FunFam" id="3.30.160.60:FF:001119">
    <property type="entry name" value="zinc finger protein 408"/>
    <property type="match status" value="1"/>
</dbReference>
<keyword evidence="8" id="KW-0805">Transcription regulation</keyword>
<evidence type="ECO:0000256" key="6">
    <source>
        <dbReference type="ARBA" id="ARBA00022771"/>
    </source>
</evidence>
<evidence type="ECO:0000313" key="16">
    <source>
        <dbReference type="Proteomes" id="UP000316079"/>
    </source>
</evidence>
<dbReference type="SMART" id="SM00451">
    <property type="entry name" value="ZnF_U1"/>
    <property type="match status" value="7"/>
</dbReference>
<feature type="domain" description="C2H2-type" evidence="14">
    <location>
        <begin position="1732"/>
        <end position="1759"/>
    </location>
</feature>
<feature type="domain" description="C2H2-type" evidence="14">
    <location>
        <begin position="2841"/>
        <end position="2868"/>
    </location>
</feature>
<feature type="domain" description="C2H2-type" evidence="14">
    <location>
        <begin position="758"/>
        <end position="782"/>
    </location>
</feature>
<dbReference type="FunFam" id="3.30.160.60:FF:002262">
    <property type="entry name" value="Zinc finger protein 236"/>
    <property type="match status" value="1"/>
</dbReference>
<feature type="domain" description="C2H2-type" evidence="14">
    <location>
        <begin position="970"/>
        <end position="999"/>
    </location>
</feature>
<dbReference type="PANTHER" id="PTHR24396">
    <property type="entry name" value="ZINC FINGER PROTEIN"/>
    <property type="match status" value="1"/>
</dbReference>
<evidence type="ECO:0000256" key="7">
    <source>
        <dbReference type="ARBA" id="ARBA00022833"/>
    </source>
</evidence>
<feature type="domain" description="C2H2-type" evidence="14">
    <location>
        <begin position="1760"/>
        <end position="1787"/>
    </location>
</feature>
<feature type="region of interest" description="Disordered" evidence="13">
    <location>
        <begin position="353"/>
        <end position="388"/>
    </location>
</feature>
<dbReference type="Pfam" id="PF12874">
    <property type="entry name" value="zf-met"/>
    <property type="match status" value="3"/>
</dbReference>
<feature type="region of interest" description="Disordered" evidence="13">
    <location>
        <begin position="551"/>
        <end position="637"/>
    </location>
</feature>
<feature type="domain" description="C2H2-type" evidence="14">
    <location>
        <begin position="1960"/>
        <end position="1987"/>
    </location>
</feature>
<dbReference type="FunFam" id="3.30.160.60:FF:000301">
    <property type="entry name" value="Zinc finger protein 236"/>
    <property type="match status" value="2"/>
</dbReference>
<dbReference type="STRING" id="623744.A0A553P0Q6"/>
<feature type="region of interest" description="Disordered" evidence="13">
    <location>
        <begin position="1239"/>
        <end position="1266"/>
    </location>
</feature>
<dbReference type="FunFam" id="3.30.160.60:FF:001093">
    <property type="entry name" value="Zinc finger protein 236"/>
    <property type="match status" value="1"/>
</dbReference>
<dbReference type="FunFam" id="3.30.160.60:FF:000264">
    <property type="entry name" value="Zinc finger protein 236"/>
    <property type="match status" value="3"/>
</dbReference>
<dbReference type="FunFam" id="3.30.160.60:FF:000376">
    <property type="entry name" value="Zinc finger protein 236"/>
    <property type="match status" value="2"/>
</dbReference>
<feature type="region of interest" description="Disordered" evidence="13">
    <location>
        <begin position="1"/>
        <end position="76"/>
    </location>
</feature>
<dbReference type="FunFam" id="3.30.160.60:FF:000448">
    <property type="entry name" value="RE1-silencing transcription factor A"/>
    <property type="match status" value="1"/>
</dbReference>
<dbReference type="InterPro" id="IPR051643">
    <property type="entry name" value="Transcr_Reg_ZincFinger"/>
</dbReference>
<feature type="domain" description="C2H2-type" evidence="14">
    <location>
        <begin position="2167"/>
        <end position="2194"/>
    </location>
</feature>
<feature type="domain" description="C2H2-type" evidence="14">
    <location>
        <begin position="2776"/>
        <end position="2804"/>
    </location>
</feature>
<evidence type="ECO:0000256" key="1">
    <source>
        <dbReference type="ARBA" id="ARBA00003767"/>
    </source>
</evidence>
<feature type="domain" description="C2H2-type" evidence="14">
    <location>
        <begin position="2388"/>
        <end position="2415"/>
    </location>
</feature>
<dbReference type="FunFam" id="3.30.160.60:FF:001819">
    <property type="entry name" value="zinc finger protein 407"/>
    <property type="match status" value="1"/>
</dbReference>
<feature type="domain" description="C2H2-type" evidence="14">
    <location>
        <begin position="1456"/>
        <end position="1483"/>
    </location>
</feature>
<feature type="domain" description="C2H2-type" evidence="14">
    <location>
        <begin position="273"/>
        <end position="301"/>
    </location>
</feature>
<feature type="compositionally biased region" description="Polar residues" evidence="13">
    <location>
        <begin position="603"/>
        <end position="616"/>
    </location>
</feature>
<feature type="domain" description="C2H2-type" evidence="14">
    <location>
        <begin position="1932"/>
        <end position="1959"/>
    </location>
</feature>
<feature type="domain" description="C2H2-type" evidence="14">
    <location>
        <begin position="851"/>
        <end position="880"/>
    </location>
</feature>
<dbReference type="EMBL" id="SRMA01026768">
    <property type="protein sequence ID" value="TRY71269.1"/>
    <property type="molecule type" value="Genomic_DNA"/>
</dbReference>
<feature type="domain" description="C2H2-type" evidence="14">
    <location>
        <begin position="2360"/>
        <end position="2387"/>
    </location>
</feature>
<dbReference type="SMART" id="SM00355">
    <property type="entry name" value="ZnF_C2H2"/>
    <property type="match status" value="48"/>
</dbReference>
<evidence type="ECO:0000259" key="14">
    <source>
        <dbReference type="PROSITE" id="PS50157"/>
    </source>
</evidence>
<feature type="compositionally biased region" description="Polar residues" evidence="13">
    <location>
        <begin position="699"/>
        <end position="710"/>
    </location>
</feature>
<gene>
    <name evidence="15" type="ORF">DNTS_006995</name>
</gene>
<dbReference type="GO" id="GO:0000978">
    <property type="term" value="F:RNA polymerase II cis-regulatory region sequence-specific DNA binding"/>
    <property type="evidence" value="ECO:0007669"/>
    <property type="project" value="TreeGrafter"/>
</dbReference>
<protein>
    <recommendedName>
        <fullName evidence="14">C2H2-type domain-containing protein</fullName>
    </recommendedName>
</protein>
<dbReference type="PROSITE" id="PS50157">
    <property type="entry name" value="ZINC_FINGER_C2H2_2"/>
    <property type="match status" value="38"/>
</dbReference>
<accession>A0A553P0Q6</accession>
<feature type="domain" description="C2H2-type" evidence="14">
    <location>
        <begin position="1529"/>
        <end position="1556"/>
    </location>
</feature>
<feature type="domain" description="C2H2-type" evidence="14">
    <location>
        <begin position="2869"/>
        <end position="2896"/>
    </location>
</feature>
<evidence type="ECO:0000256" key="12">
    <source>
        <dbReference type="PROSITE-ProRule" id="PRU00042"/>
    </source>
</evidence>
<comment type="caution">
    <text evidence="15">The sequence shown here is derived from an EMBL/GenBank/DDBJ whole genome shotgun (WGS) entry which is preliminary data.</text>
</comment>
<feature type="domain" description="C2H2-type" evidence="14">
    <location>
        <begin position="1501"/>
        <end position="1528"/>
    </location>
</feature>
<feature type="domain" description="C2H2-type" evidence="14">
    <location>
        <begin position="909"/>
        <end position="937"/>
    </location>
</feature>
<evidence type="ECO:0000256" key="10">
    <source>
        <dbReference type="ARBA" id="ARBA00023163"/>
    </source>
</evidence>
<dbReference type="PROSITE" id="PS00028">
    <property type="entry name" value="ZINC_FINGER_C2H2_1"/>
    <property type="match status" value="36"/>
</dbReference>
<dbReference type="GO" id="GO:0000981">
    <property type="term" value="F:DNA-binding transcription factor activity, RNA polymerase II-specific"/>
    <property type="evidence" value="ECO:0007669"/>
    <property type="project" value="TreeGrafter"/>
</dbReference>
<dbReference type="Pfam" id="PF13894">
    <property type="entry name" value="zf-C2H2_4"/>
    <property type="match status" value="1"/>
</dbReference>
<feature type="region of interest" description="Disordered" evidence="13">
    <location>
        <begin position="2432"/>
        <end position="2462"/>
    </location>
</feature>
<dbReference type="GO" id="GO:0008270">
    <property type="term" value="F:zinc ion binding"/>
    <property type="evidence" value="ECO:0007669"/>
    <property type="project" value="UniProtKB-KW"/>
</dbReference>
<keyword evidence="6 12" id="KW-0863">Zinc-finger</keyword>
<feature type="domain" description="C2H2-type" evidence="14">
    <location>
        <begin position="391"/>
        <end position="419"/>
    </location>
</feature>
<feature type="compositionally biased region" description="Polar residues" evidence="13">
    <location>
        <begin position="216"/>
        <end position="228"/>
    </location>
</feature>
<feature type="domain" description="C2H2-type" evidence="14">
    <location>
        <begin position="1988"/>
        <end position="2015"/>
    </location>
</feature>
<keyword evidence="5" id="KW-0677">Repeat</keyword>
<dbReference type="SUPFAM" id="SSF57667">
    <property type="entry name" value="beta-beta-alpha zinc fingers"/>
    <property type="match status" value="22"/>
</dbReference>
<feature type="domain" description="C2H2-type" evidence="14">
    <location>
        <begin position="1369"/>
        <end position="1396"/>
    </location>
</feature>
<keyword evidence="16" id="KW-1185">Reference proteome</keyword>
<feature type="region of interest" description="Disordered" evidence="13">
    <location>
        <begin position="685"/>
        <end position="712"/>
    </location>
</feature>
<evidence type="ECO:0000256" key="3">
    <source>
        <dbReference type="ARBA" id="ARBA00006991"/>
    </source>
</evidence>
<dbReference type="FunFam" id="3.30.160.60:FF:001009">
    <property type="entry name" value="Zinc finger protein 26"/>
    <property type="match status" value="1"/>
</dbReference>
<feature type="domain" description="C2H2-type" evidence="14">
    <location>
        <begin position="2139"/>
        <end position="2166"/>
    </location>
</feature>
<comment type="similarity">
    <text evidence="3">Belongs to the krueppel C2H2-type zinc-finger protein family.</text>
</comment>
<evidence type="ECO:0000256" key="2">
    <source>
        <dbReference type="ARBA" id="ARBA00004123"/>
    </source>
</evidence>
<dbReference type="FunFam" id="3.30.160.60:FF:000481">
    <property type="entry name" value="zinc finger protein 236"/>
    <property type="match status" value="1"/>
</dbReference>
<name>A0A553P0Q6_9TELE</name>
<dbReference type="FunFam" id="3.30.160.60:FF:001109">
    <property type="entry name" value="Zinc finger protein 407"/>
    <property type="match status" value="1"/>
</dbReference>
<feature type="compositionally biased region" description="Low complexity" evidence="13">
    <location>
        <begin position="579"/>
        <end position="590"/>
    </location>
</feature>
<feature type="domain" description="C2H2-type" evidence="14">
    <location>
        <begin position="2805"/>
        <end position="2832"/>
    </location>
</feature>
<feature type="region of interest" description="Disordered" evidence="13">
    <location>
        <begin position="209"/>
        <end position="241"/>
    </location>
</feature>
<feature type="domain" description="C2H2-type" evidence="14">
    <location>
        <begin position="1788"/>
        <end position="1815"/>
    </location>
</feature>
<sequence length="2939" mass="328594">MDNPNRKLRSGKDISKEKCQVKRRTDVIGTEDGASAPKSAKISDDSGYECFPEKHDLIASGKESKSTHSEEGHSEETTNALVCTICSFVAKTQTALKIHSKRKHFLQGDPQKDTDAVSKSMQNEPQSQEIESQTHLTVLEDERPPSEGNKQSDSAMVPAKNTCVGEAVSERDLQSSENGKSSSNQNVLDTVDMKTTIKDDVNRQTDLVSGVHKQSENSPIQNPSQESLTDGHIQAEKETSSDIEQCLTKNKNSLDPLKTDKIFKRPIGGKSQHRCEKCSFTTDSSVMLAQHIKTTHPAEQRFHCKICHYFTISTEDMETHLSEDAHLELAKEKGLSSLFADCVERIPVIVSDQKQDGNSTEAVEPSESSGDDGKSSPEKRKRGRPKTATRSICSECGLSASSATNLRVHIRRRHSHLYSFVCNHCNYYCVTKGDMDRHCETKKHISKAAGSDNGVVCLSSEQTSQTKDSEADPGDASVDKSESNVPTKKSKQDTVKECSECDFVAHSTTSLALHVRRKHTKDFEFVCLACSYYSVTSKEMVRHMTTEKHKQQREFYQKRQKDAAPGDLETTGLDEVRDSSALTTASPTTTVEGHLVNLKEKSGANQSGENLSIAQSHSKENEEAPSEPTHEDESAVNKAVKVERDAVSEDMDEEIDLVEDEMADVGEGRHLKLAEFDTCIFPLKTREEDPQGSREMEQVSGTSPKQSTTKPKLLIRSDSKTTKASLNILCEDCGFLADGLTGLNVHIAMKHPSKEKNFHCLLCGKSYYSETGLQQHVSSAAHLRIEHGSVEDLPEGGLSFKCVRCNEPCETEQDLFVHIKEKHEELLREVNKYVHEDTEQINRERQENQGNECKYCGKVCKSSNSMAFLAHVRTHTGSKPFMCKICNFATAQLGDVRNHVKRHLGMREYKCHICGWPFVMKKHLNTHLLGKHGLGQPKERKYECEVCDRNFSEKWALNNHMKLHTGEKPFKCGWPSCHYSFLTLSAKKDHYRTHTGERPFKCPLCNFASTTQSHLTRHKRVHTGEKPYRCPWCDYRSNCAENIRKHILHTGKHEGVKMYNCPKCNYATNVPMDFRNHLKETHPDIENPDLAYLHAGIVCKSYECRLKGQGATFVQSETTFSPEESEIGSEAVQQVIIIQGYSEGPEVSIDQSLEESAAATLQTLAMSSQVAEVLHITEDGQFITSRQEVSSVPGGQTTQYVLVESSGEIKRQEEETDRAESSSALDALLCAVTELGQQGERMEQVSTSDHSQKETFEGQTRQSEGQVYEERAEVVQPSEEMQEVLQFAASQLIMKEGLTQVIVNGEGTHYIVTQLDDSTLQVEGDGVQAEGLESQKHAENKCNVCFQNFQTESQLQRHLRDHEVNDKPYRCDQCPASFNVEYNLDLHKSTHTTSEPKCPVCQKKFSRVASLKAHVLIHEKEENFLCSECGDEFILQSQLSLHLEEHRQELNGNKLYTCKTCSKEFPNQIQLKEHLKSHNKIRPIISNARNYKNIDRRGFKNICHHCGKTFKKPSQLVRHIRIHTGERPYKCSHCGKAFNQKVVLQTHMVRHTGEKPHLCVMCPASFSQKGNLHSHMQRVHSQAAGVSLFPCMDCSCVYKKLGSLNAHISKMHITVMEVEEPATQKCSGRVIHGAEGTECPEAVTDVIQQLLELSDQQALENSGLTEIPVQPESQSSLEKLRSDVVASTNSANDGPAKMLMTDTIIKKEKRSIIKKPPQMLGTLRQEEGVRWHGCPYCSKEFKKPSDLVRHIRIHTHEKPYKCKQCFRAFAVKSTLTAHMKIHTGIKSFECPFCKKCFSTSGSMKVHQRLHTGLRPFPCPHCERHFRTSGHRKTHIASHFRSASYKKHKHPRKTHKTRVSRSNLPLPDIPLQEPILITDMGLLQNQNSRTTLQEYLDIVENERPYKCGYCSKAYKKSSHLKQHIRSHTGERPFKCLQCSKGFASSGVLKAHVNTHSGLKAFKCVMCDTTFTTSGSLRRHMTTHSDIRPYMCPYCQKTFKSSPNCRKHMRTHRYELAQQLQQQSSSDLQPSGSVDATGAQSMLEGVADGQQVTLQTTLEEEALQETGFTLPEGFTQQTNFTSVQQLQDSSTLESQALTTSYHPPNLLQTSTLLQEPSQEDLELSIQNQNFQDEDELNKRVYQCNMCDKGFKKSSHLKQHVRSHTGEKPYHCNLCERSFVSSGVLKSHLNTHTGVKAYKCEVCETSFTTNGSLNRHMIIHLNTKIFKCTMCDESFRTVMLRRKHMRLLHAVGAKVVDTDEAGEEEDGSDHTGVKRSRNGIVTLTEEQTAELAKRDPGDEASLSEKVLAQTAAERDRISEVKDKCIELDIEPKFPNRCEFCPKTFKKPSDLVRHVRIHTGEKPFKCDDCGKSFTVKSTLDCHVKTHSGQKLFSCHMCNTSFSTKGSLKVHMRLHTGSKPFKCPICDLRFRTSGHRKTHIQGHMHSSDRKSKRSSNAGHQSSERQEVQNIIQSHHSSAVDAQASVALLQATSADPNMYIPANPVLTGPYDTTGGDLTVSLSEGLATLEGIHLQLTPTNLVCPNVQISGIDPSNINNITLQIDPSILQSSLLSHSLTADSGLAPHTTAHLMSTAEGSVPASVVIHPLSGLSLQPPGVPGSLSSQQDGVEITLTINNSSLTQALAQSGAAASTVGNSAPEITLTIAGQDLLPQHCSSSNPNMNSGIRLTRGSTSLTLSSEQLLPQSPPPSDMTVSALAPSTSLSQTPLSTQNLVMTSAGMASDGSVTLTLADTQILDTVSINLNTQIIDNPSEETEAEMRQKHQCFYCGEFMLNGNSLRRHCRQAHGKDRCHVCHVCNKAFKRATHLKEHEYVHKKDAIVNPEKPKVFRCLNCDKAFAKPSQLERHNRTHTGERPFKCQLCDKAFNQKSALQVHRVKHTGEKPYRCEVCTISFTQKSNMKLHMKRSHGFLPSSRKFAEMSLFFGKH</sequence>
<dbReference type="FunFam" id="3.30.160.60:FF:002349">
    <property type="entry name" value="Zinc finger and BTB domain-containing 40"/>
    <property type="match status" value="1"/>
</dbReference>
<feature type="compositionally biased region" description="Polar residues" evidence="13">
    <location>
        <begin position="117"/>
        <end position="136"/>
    </location>
</feature>
<evidence type="ECO:0000256" key="9">
    <source>
        <dbReference type="ARBA" id="ARBA00023125"/>
    </source>
</evidence>
<evidence type="ECO:0000256" key="11">
    <source>
        <dbReference type="ARBA" id="ARBA00023242"/>
    </source>
</evidence>
<dbReference type="FunFam" id="3.30.160.60:FF:001083">
    <property type="entry name" value="Zinc finger protein 236"/>
    <property type="match status" value="1"/>
</dbReference>
<feature type="domain" description="C2H2-type" evidence="14">
    <location>
        <begin position="1396"/>
        <end position="1423"/>
    </location>
</feature>
<feature type="compositionally biased region" description="Basic and acidic residues" evidence="13">
    <location>
        <begin position="551"/>
        <end position="564"/>
    </location>
</feature>
<evidence type="ECO:0000256" key="8">
    <source>
        <dbReference type="ARBA" id="ARBA00023015"/>
    </source>
</evidence>
<feature type="domain" description="C2H2-type" evidence="14">
    <location>
        <begin position="1557"/>
        <end position="1585"/>
    </location>
</feature>
<reference evidence="15 16" key="1">
    <citation type="journal article" date="2019" name="Sci. Data">
        <title>Hybrid genome assembly and annotation of Danionella translucida.</title>
        <authorList>
            <person name="Kadobianskyi M."/>
            <person name="Schulze L."/>
            <person name="Schuelke M."/>
            <person name="Judkewitz B."/>
        </authorList>
    </citation>
    <scope>NUCLEOTIDE SEQUENCE [LARGE SCALE GENOMIC DNA]</scope>
    <source>
        <strain evidence="15 16">Bolton</strain>
    </source>
</reference>
<feature type="domain" description="C2H2-type" evidence="14">
    <location>
        <begin position="881"/>
        <end position="908"/>
    </location>
</feature>
<keyword evidence="4" id="KW-0479">Metal-binding</keyword>
<dbReference type="PANTHER" id="PTHR24396:SF21">
    <property type="entry name" value="ZINC FINGER PROTEIN 236"/>
    <property type="match status" value="1"/>
</dbReference>
<dbReference type="OrthoDB" id="6077919at2759"/>
<keyword evidence="11" id="KW-0539">Nucleus</keyword>
<feature type="region of interest" description="Disordered" evidence="13">
    <location>
        <begin position="102"/>
        <end position="190"/>
    </location>
</feature>
<dbReference type="InterPro" id="IPR013087">
    <property type="entry name" value="Znf_C2H2_type"/>
</dbReference>
<feature type="domain" description="C2H2-type" evidence="14">
    <location>
        <begin position="2416"/>
        <end position="2445"/>
    </location>
</feature>
<feature type="domain" description="C2H2-type" evidence="14">
    <location>
        <begin position="2223"/>
        <end position="2247"/>
    </location>
</feature>
<dbReference type="FunFam" id="3.30.160.60:FF:000573">
    <property type="entry name" value="Putative zinc finger protein 236"/>
    <property type="match status" value="1"/>
</dbReference>
<keyword evidence="9" id="KW-0238">DNA-binding</keyword>
<dbReference type="FunFam" id="3.30.160.60:FF:000385">
    <property type="entry name" value="Zinc finger protein 236 variant"/>
    <property type="match status" value="1"/>
</dbReference>
<evidence type="ECO:0000256" key="5">
    <source>
        <dbReference type="ARBA" id="ARBA00022737"/>
    </source>
</evidence>
<dbReference type="GO" id="GO:0005634">
    <property type="term" value="C:nucleus"/>
    <property type="evidence" value="ECO:0007669"/>
    <property type="project" value="UniProtKB-SubCell"/>
</dbReference>
<comment type="function">
    <text evidence="1">May be involved in transcriptional regulation.</text>
</comment>
<feature type="compositionally biased region" description="Basic and acidic residues" evidence="13">
    <location>
        <begin position="10"/>
        <end position="26"/>
    </location>
</feature>
<dbReference type="Pfam" id="PF00096">
    <property type="entry name" value="zf-C2H2"/>
    <property type="match status" value="19"/>
</dbReference>
<dbReference type="FunFam" id="3.30.160.60:FF:000753">
    <property type="entry name" value="zinc finger protein 236 isoform X2"/>
    <property type="match status" value="1"/>
</dbReference>
<feature type="region of interest" description="Disordered" evidence="13">
    <location>
        <begin position="459"/>
        <end position="491"/>
    </location>
</feature>
<feature type="compositionally biased region" description="Basic and acidic residues" evidence="13">
    <location>
        <begin position="685"/>
        <end position="697"/>
    </location>
</feature>
<feature type="domain" description="C2H2-type" evidence="14">
    <location>
        <begin position="942"/>
        <end position="969"/>
    </location>
</feature>
<feature type="compositionally biased region" description="Polar residues" evidence="13">
    <location>
        <begin position="175"/>
        <end position="188"/>
    </location>
</feature>
<feature type="compositionally biased region" description="Basic and acidic residues" evidence="13">
    <location>
        <begin position="51"/>
        <end position="76"/>
    </location>
</feature>
<organism evidence="15 16">
    <name type="scientific">Danionella cerebrum</name>
    <dbReference type="NCBI Taxonomy" id="2873325"/>
    <lineage>
        <taxon>Eukaryota</taxon>
        <taxon>Metazoa</taxon>
        <taxon>Chordata</taxon>
        <taxon>Craniata</taxon>
        <taxon>Vertebrata</taxon>
        <taxon>Euteleostomi</taxon>
        <taxon>Actinopterygii</taxon>
        <taxon>Neopterygii</taxon>
        <taxon>Teleostei</taxon>
        <taxon>Ostariophysi</taxon>
        <taxon>Cypriniformes</taxon>
        <taxon>Danionidae</taxon>
        <taxon>Danioninae</taxon>
        <taxon>Danionella</taxon>
    </lineage>
</organism>
<keyword evidence="7" id="KW-0862">Zinc</keyword>
<comment type="subcellular location">
    <subcellularLocation>
        <location evidence="2">Nucleus</location>
    </subcellularLocation>
</comment>
<evidence type="ECO:0000313" key="15">
    <source>
        <dbReference type="EMBL" id="TRY71269.1"/>
    </source>
</evidence>
<feature type="domain" description="C2H2-type" evidence="14">
    <location>
        <begin position="1000"/>
        <end position="1027"/>
    </location>
</feature>
<dbReference type="FunFam" id="3.30.160.60:FF:001115">
    <property type="entry name" value="Zinc finger protein 236"/>
    <property type="match status" value="1"/>
</dbReference>
<dbReference type="InterPro" id="IPR003604">
    <property type="entry name" value="Matrin/U1-like-C_Znf_C2H2"/>
</dbReference>
<feature type="domain" description="C2H2-type" evidence="14">
    <location>
        <begin position="1424"/>
        <end position="1451"/>
    </location>
</feature>
<feature type="domain" description="C2H2-type" evidence="14">
    <location>
        <begin position="1340"/>
        <end position="1368"/>
    </location>
</feature>
<keyword evidence="10" id="KW-0804">Transcription</keyword>
<evidence type="ECO:0000256" key="4">
    <source>
        <dbReference type="ARBA" id="ARBA00022723"/>
    </source>
</evidence>
<evidence type="ECO:0000256" key="13">
    <source>
        <dbReference type="SAM" id="MobiDB-lite"/>
    </source>
</evidence>
<feature type="domain" description="C2H2-type" evidence="14">
    <location>
        <begin position="1816"/>
        <end position="1843"/>
    </location>
</feature>
<dbReference type="Proteomes" id="UP000316079">
    <property type="component" value="Unassembled WGS sequence"/>
</dbReference>
<dbReference type="Gene3D" id="3.30.160.60">
    <property type="entry name" value="Classic Zinc Finger"/>
    <property type="match status" value="35"/>
</dbReference>
<dbReference type="FunFam" id="3.30.160.60:FF:000226">
    <property type="entry name" value="Zinc finger protein 236 variant"/>
    <property type="match status" value="3"/>
</dbReference>
<feature type="domain" description="C2H2-type" evidence="14">
    <location>
        <begin position="1904"/>
        <end position="1931"/>
    </location>
</feature>
<feature type="domain" description="C2H2-type" evidence="14">
    <location>
        <begin position="2897"/>
        <end position="2920"/>
    </location>
</feature>
<feature type="domain" description="C2H2-type" evidence="14">
    <location>
        <begin position="2195"/>
        <end position="2222"/>
    </location>
</feature>
<dbReference type="FunFam" id="3.30.160.60:FF:000969">
    <property type="entry name" value="Zinc finger protein 407"/>
    <property type="match status" value="1"/>
</dbReference>
<dbReference type="InterPro" id="IPR036236">
    <property type="entry name" value="Znf_C2H2_sf"/>
</dbReference>